<organism evidence="1 2">
    <name type="scientific">Meloidogyne hapla</name>
    <name type="common">Root-knot nematode worm</name>
    <dbReference type="NCBI Taxonomy" id="6305"/>
    <lineage>
        <taxon>Eukaryota</taxon>
        <taxon>Metazoa</taxon>
        <taxon>Ecdysozoa</taxon>
        <taxon>Nematoda</taxon>
        <taxon>Chromadorea</taxon>
        <taxon>Rhabditida</taxon>
        <taxon>Tylenchina</taxon>
        <taxon>Tylenchomorpha</taxon>
        <taxon>Tylenchoidea</taxon>
        <taxon>Meloidogynidae</taxon>
        <taxon>Meloidogyninae</taxon>
        <taxon>Meloidogyne</taxon>
    </lineage>
</organism>
<keyword evidence="1" id="KW-1185">Reference proteome</keyword>
<accession>A0A1I8BKG5</accession>
<evidence type="ECO:0000313" key="1">
    <source>
        <dbReference type="Proteomes" id="UP000095281"/>
    </source>
</evidence>
<dbReference type="Proteomes" id="UP000095281">
    <property type="component" value="Unplaced"/>
</dbReference>
<protein>
    <submittedName>
        <fullName evidence="2">Uncharacterized protein</fullName>
    </submittedName>
</protein>
<name>A0A1I8BKG5_MELHA</name>
<evidence type="ECO:0000313" key="2">
    <source>
        <dbReference type="WBParaSite" id="MhA1_Contig2668.frz3.gene2"/>
    </source>
</evidence>
<reference evidence="2" key="1">
    <citation type="submission" date="2016-11" db="UniProtKB">
        <authorList>
            <consortium name="WormBaseParasite"/>
        </authorList>
    </citation>
    <scope>IDENTIFICATION</scope>
</reference>
<dbReference type="AlphaFoldDB" id="A0A1I8BKG5"/>
<proteinExistence type="predicted"/>
<dbReference type="WBParaSite" id="MhA1_Contig2668.frz3.gene2">
    <property type="protein sequence ID" value="MhA1_Contig2668.frz3.gene2"/>
    <property type="gene ID" value="MhA1_Contig2668.frz3.gene2"/>
</dbReference>
<sequence>MIENVGDAEKMSGKLLTEIVDKILTEISGPEGGWGYVKSDNDETNTIKNEEIIDEKIKQNEKTNSDIEEKKEEKEETFWGKIINYFKNYYLKITKILF</sequence>